<dbReference type="InterPro" id="IPR016181">
    <property type="entry name" value="Acyl_CoA_acyltransferase"/>
</dbReference>
<gene>
    <name evidence="2" type="ORF">EV643_109151</name>
</gene>
<organism evidence="2 3">
    <name type="scientific">Kribbella caucasensis</name>
    <dbReference type="NCBI Taxonomy" id="2512215"/>
    <lineage>
        <taxon>Bacteria</taxon>
        <taxon>Bacillati</taxon>
        <taxon>Actinomycetota</taxon>
        <taxon>Actinomycetes</taxon>
        <taxon>Propionibacteriales</taxon>
        <taxon>Kribbellaceae</taxon>
        <taxon>Kribbella</taxon>
    </lineage>
</organism>
<name>A0A4R6KEV4_9ACTN</name>
<evidence type="ECO:0000313" key="2">
    <source>
        <dbReference type="EMBL" id="TDO47258.1"/>
    </source>
</evidence>
<dbReference type="GO" id="GO:1990189">
    <property type="term" value="F:protein N-terminal-serine acetyltransferase activity"/>
    <property type="evidence" value="ECO:0007669"/>
    <property type="project" value="TreeGrafter"/>
</dbReference>
<feature type="domain" description="N-acetyltransferase" evidence="1">
    <location>
        <begin position="12"/>
        <end position="176"/>
    </location>
</feature>
<comment type="caution">
    <text evidence="2">The sequence shown here is derived from an EMBL/GenBank/DDBJ whole genome shotgun (WGS) entry which is preliminary data.</text>
</comment>
<dbReference type="GO" id="GO:0008999">
    <property type="term" value="F:protein-N-terminal-alanine acetyltransferase activity"/>
    <property type="evidence" value="ECO:0007669"/>
    <property type="project" value="TreeGrafter"/>
</dbReference>
<dbReference type="EMBL" id="SNWQ01000009">
    <property type="protein sequence ID" value="TDO47258.1"/>
    <property type="molecule type" value="Genomic_DNA"/>
</dbReference>
<dbReference type="InterPro" id="IPR000182">
    <property type="entry name" value="GNAT_dom"/>
</dbReference>
<protein>
    <submittedName>
        <fullName evidence="2">RimJ/RimL family protein N-acetyltransferase</fullName>
    </submittedName>
</protein>
<dbReference type="GO" id="GO:0005737">
    <property type="term" value="C:cytoplasm"/>
    <property type="evidence" value="ECO:0007669"/>
    <property type="project" value="TreeGrafter"/>
</dbReference>
<evidence type="ECO:0000313" key="3">
    <source>
        <dbReference type="Proteomes" id="UP000295388"/>
    </source>
</evidence>
<dbReference type="Gene3D" id="3.40.630.30">
    <property type="match status" value="1"/>
</dbReference>
<accession>A0A4R6KEV4</accession>
<evidence type="ECO:0000259" key="1">
    <source>
        <dbReference type="PROSITE" id="PS51186"/>
    </source>
</evidence>
<sequence length="191" mass="21155">MLEPTEIQAGDVYLRPFTPYDEPAVAEALADPDILRWTAGNAVIQTPAEKRARKWLESRIDCWARGNAVFAIADSSTKVLLGSVTLRDVNRVPQQAVAAYWVNPAARGRRLAARGLDAVVRWGFRARAEGGQGLHRVSLDHALVNEGSCRVATRAGFLLEGTMREYYVELDGRRHDSHLHSRLASDVVEPL</sequence>
<dbReference type="InterPro" id="IPR051908">
    <property type="entry name" value="Ribosomal_N-acetyltransferase"/>
</dbReference>
<keyword evidence="2" id="KW-0808">Transferase</keyword>
<dbReference type="RefSeq" id="WP_133801637.1">
    <property type="nucleotide sequence ID" value="NZ_SNWQ01000009.1"/>
</dbReference>
<proteinExistence type="predicted"/>
<dbReference type="AlphaFoldDB" id="A0A4R6KEV4"/>
<dbReference type="Pfam" id="PF13302">
    <property type="entry name" value="Acetyltransf_3"/>
    <property type="match status" value="1"/>
</dbReference>
<keyword evidence="3" id="KW-1185">Reference proteome</keyword>
<dbReference type="Proteomes" id="UP000295388">
    <property type="component" value="Unassembled WGS sequence"/>
</dbReference>
<dbReference type="PROSITE" id="PS51186">
    <property type="entry name" value="GNAT"/>
    <property type="match status" value="1"/>
</dbReference>
<reference evidence="2 3" key="1">
    <citation type="submission" date="2019-03" db="EMBL/GenBank/DDBJ databases">
        <title>Genomic Encyclopedia of Type Strains, Phase III (KMG-III): the genomes of soil and plant-associated and newly described type strains.</title>
        <authorList>
            <person name="Whitman W."/>
        </authorList>
    </citation>
    <scope>NUCLEOTIDE SEQUENCE [LARGE SCALE GENOMIC DNA]</scope>
    <source>
        <strain evidence="2 3">VKM Ac-2527</strain>
    </source>
</reference>
<dbReference type="PANTHER" id="PTHR43441">
    <property type="entry name" value="RIBOSOMAL-PROTEIN-SERINE ACETYLTRANSFERASE"/>
    <property type="match status" value="1"/>
</dbReference>
<dbReference type="OrthoDB" id="2061990at2"/>
<dbReference type="PANTHER" id="PTHR43441:SF10">
    <property type="entry name" value="ACETYLTRANSFERASE"/>
    <property type="match status" value="1"/>
</dbReference>
<dbReference type="SUPFAM" id="SSF55729">
    <property type="entry name" value="Acyl-CoA N-acyltransferases (Nat)"/>
    <property type="match status" value="1"/>
</dbReference>